<evidence type="ECO:0000256" key="2">
    <source>
        <dbReference type="ARBA" id="ARBA00006889"/>
    </source>
</evidence>
<dbReference type="PANTHER" id="PTHR10612:SF34">
    <property type="entry name" value="APOLIPOPROTEIN D"/>
    <property type="match status" value="1"/>
</dbReference>
<accession>G8LFN3</accession>
<protein>
    <recommendedName>
        <fullName evidence="11 12">Outer membrane lipoprotein Blc</fullName>
    </recommendedName>
</protein>
<keyword evidence="6 12" id="KW-0472">Membrane</keyword>
<evidence type="ECO:0000256" key="13">
    <source>
        <dbReference type="PIRSR" id="PIRSR036893-52"/>
    </source>
</evidence>
<dbReference type="Pfam" id="PF08212">
    <property type="entry name" value="Lipocalin_2"/>
    <property type="match status" value="1"/>
</dbReference>
<dbReference type="eggNOG" id="COG3040">
    <property type="taxonomic scope" value="Bacteria"/>
</dbReference>
<keyword evidence="4" id="KW-0732">Signal</keyword>
<evidence type="ECO:0000256" key="1">
    <source>
        <dbReference type="ARBA" id="ARBA00004459"/>
    </source>
</evidence>
<dbReference type="PROSITE" id="PS00213">
    <property type="entry name" value="LIPOCALIN"/>
    <property type="match status" value="1"/>
</dbReference>
<dbReference type="InterPro" id="IPR022271">
    <property type="entry name" value="Lipocalin_ApoD"/>
</dbReference>
<comment type="similarity">
    <text evidence="2 12">Belongs to the calycin superfamily. Lipocalin family.</text>
</comment>
<sequence length="189" mass="21334">MHYTLLPTVQMKGILMKLWPVVTGVAIALTLVACKSPTPPKGVKPISNFEASRYLGKWYEVARLENRFERGLEQVTATYGERSDGGISVLNRGFDPVKNKWNESEGKAYFTGEPTTAALKVSFFGPFYGGYNVIKLDDKYQYALVSGPNRDYLWILSRTPRIPDAVKQDYLNTARSLGFKVDQLVWVKQ</sequence>
<dbReference type="CDD" id="cd19438">
    <property type="entry name" value="lipocalin_Blc-like"/>
    <property type="match status" value="1"/>
</dbReference>
<dbReference type="AlphaFoldDB" id="G8LFN3"/>
<evidence type="ECO:0000256" key="6">
    <source>
        <dbReference type="ARBA" id="ARBA00023136"/>
    </source>
</evidence>
<evidence type="ECO:0000313" key="15">
    <source>
        <dbReference type="EMBL" id="AEW71518.1"/>
    </source>
</evidence>
<name>G8LFN3_9ENTR</name>
<feature type="lipid moiety-binding region" description="S-diacylglycerol cysteine" evidence="13">
    <location>
        <position position="34"/>
    </location>
</feature>
<dbReference type="HOGENOM" id="CLU_068449_3_0_6"/>
<evidence type="ECO:0000256" key="5">
    <source>
        <dbReference type="ARBA" id="ARBA00023121"/>
    </source>
</evidence>
<comment type="subcellular location">
    <subcellularLocation>
        <location evidence="1">Cell outer membrane</location>
        <topology evidence="1">Lipid-anchor</topology>
    </subcellularLocation>
</comment>
<dbReference type="InterPro" id="IPR047202">
    <property type="entry name" value="Lipocalin_Blc-like_dom"/>
</dbReference>
<evidence type="ECO:0000256" key="9">
    <source>
        <dbReference type="ARBA" id="ARBA00023288"/>
    </source>
</evidence>
<dbReference type="InterPro" id="IPR000566">
    <property type="entry name" value="Lipocln_cytosolic_FA-bd_dom"/>
</dbReference>
<gene>
    <name evidence="15" type="primary">blc</name>
    <name evidence="15" type="ORF">EcWSU1_00078</name>
</gene>
<comment type="subunit">
    <text evidence="3 12">Homodimer.</text>
</comment>
<keyword evidence="8 12" id="KW-0998">Cell outer membrane</keyword>
<dbReference type="NCBIfam" id="NF007786">
    <property type="entry name" value="PRK10477.1"/>
    <property type="match status" value="1"/>
</dbReference>
<dbReference type="GO" id="GO:0008289">
    <property type="term" value="F:lipid binding"/>
    <property type="evidence" value="ECO:0007669"/>
    <property type="project" value="UniProtKB-UniRule"/>
</dbReference>
<dbReference type="GO" id="GO:0009279">
    <property type="term" value="C:cell outer membrane"/>
    <property type="evidence" value="ECO:0007669"/>
    <property type="project" value="UniProtKB-SubCell"/>
</dbReference>
<feature type="domain" description="Lipocalin/cytosolic fatty-acid binding" evidence="14">
    <location>
        <begin position="50"/>
        <end position="189"/>
    </location>
</feature>
<dbReference type="FunFam" id="2.40.128.20:FF:000002">
    <property type="entry name" value="Outer membrane lipoprotein Blc"/>
    <property type="match status" value="1"/>
</dbReference>
<dbReference type="InterPro" id="IPR022272">
    <property type="entry name" value="Lipocalin_CS"/>
</dbReference>
<dbReference type="Proteomes" id="UP000007838">
    <property type="component" value="Chromosome"/>
</dbReference>
<dbReference type="KEGG" id="eec:EcWSU1_00078"/>
<evidence type="ECO:0000256" key="3">
    <source>
        <dbReference type="ARBA" id="ARBA00011738"/>
    </source>
</evidence>
<dbReference type="InterPro" id="IPR012674">
    <property type="entry name" value="Calycin"/>
</dbReference>
<comment type="function">
    <text evidence="10 12">Involved in the storage or transport of lipids necessary for membrane maintenance under stressful conditions. Displays a binding preference for lysophospholipids.</text>
</comment>
<organism evidence="15 16">
    <name type="scientific">Enterobacter ludwigii</name>
    <dbReference type="NCBI Taxonomy" id="299767"/>
    <lineage>
        <taxon>Bacteria</taxon>
        <taxon>Pseudomonadati</taxon>
        <taxon>Pseudomonadota</taxon>
        <taxon>Gammaproteobacteria</taxon>
        <taxon>Enterobacterales</taxon>
        <taxon>Enterobacteriaceae</taxon>
        <taxon>Enterobacter</taxon>
        <taxon>Enterobacter cloacae complex</taxon>
    </lineage>
</organism>
<dbReference type="PRINTS" id="PR01171">
    <property type="entry name" value="BCTLIPOCALIN"/>
</dbReference>
<reference evidence="15 16" key="1">
    <citation type="journal article" date="2011" name="Stand. Genomic Sci.">
        <title>Complete genome of the onion pathogen Enterobacter cloacae EcWSU1.</title>
        <authorList>
            <person name="Humann J.L."/>
            <person name="Wildung M."/>
            <person name="Cheng C.H."/>
            <person name="Lee T."/>
            <person name="Stewart J.E."/>
            <person name="Drew J.C."/>
            <person name="Triplett E.W."/>
            <person name="Main D."/>
            <person name="Schroeder B.K."/>
        </authorList>
    </citation>
    <scope>NUCLEOTIDE SEQUENCE [LARGE SCALE GENOMIC DNA]</scope>
    <source>
        <strain evidence="15 16">EcWSU1</strain>
    </source>
</reference>
<evidence type="ECO:0000256" key="12">
    <source>
        <dbReference type="PIRNR" id="PIRNR036893"/>
    </source>
</evidence>
<keyword evidence="9 12" id="KW-0449">Lipoprotein</keyword>
<evidence type="ECO:0000256" key="4">
    <source>
        <dbReference type="ARBA" id="ARBA00022729"/>
    </source>
</evidence>
<evidence type="ECO:0000313" key="16">
    <source>
        <dbReference type="Proteomes" id="UP000007838"/>
    </source>
</evidence>
<evidence type="ECO:0000256" key="10">
    <source>
        <dbReference type="ARBA" id="ARBA00057024"/>
    </source>
</evidence>
<evidence type="ECO:0000256" key="11">
    <source>
        <dbReference type="ARBA" id="ARBA00071217"/>
    </source>
</evidence>
<proteinExistence type="inferred from homology"/>
<dbReference type="EMBL" id="CP002886">
    <property type="protein sequence ID" value="AEW71518.1"/>
    <property type="molecule type" value="Genomic_DNA"/>
</dbReference>
<evidence type="ECO:0000256" key="8">
    <source>
        <dbReference type="ARBA" id="ARBA00023237"/>
    </source>
</evidence>
<dbReference type="PIRSF" id="PIRSF036893">
    <property type="entry name" value="Lipocalin_ApoD"/>
    <property type="match status" value="1"/>
</dbReference>
<evidence type="ECO:0000259" key="14">
    <source>
        <dbReference type="Pfam" id="PF08212"/>
    </source>
</evidence>
<keyword evidence="5 12" id="KW-0446">Lipid-binding</keyword>
<evidence type="ECO:0000256" key="7">
    <source>
        <dbReference type="ARBA" id="ARBA00023139"/>
    </source>
</evidence>
<dbReference type="Gene3D" id="2.40.128.20">
    <property type="match status" value="1"/>
</dbReference>
<feature type="lipid moiety-binding region" description="N-palmitoyl cysteine" evidence="13">
    <location>
        <position position="34"/>
    </location>
</feature>
<dbReference type="InterPro" id="IPR002446">
    <property type="entry name" value="Lipocalin_bac"/>
</dbReference>
<dbReference type="GO" id="GO:0006950">
    <property type="term" value="P:response to stress"/>
    <property type="evidence" value="ECO:0007669"/>
    <property type="project" value="UniProtKB-ARBA"/>
</dbReference>
<keyword evidence="7 13" id="KW-0564">Palmitate</keyword>
<dbReference type="SUPFAM" id="SSF50814">
    <property type="entry name" value="Lipocalins"/>
    <property type="match status" value="1"/>
</dbReference>
<dbReference type="PANTHER" id="PTHR10612">
    <property type="entry name" value="APOLIPOPROTEIN D"/>
    <property type="match status" value="1"/>
</dbReference>